<sequence>MLGVYRMGGIGKTTLAKEVARKAKNGKLFDQIVFTEDKESLEPAEEREIADNMWEGLNLKAVGMPHADDHRGFKVLLTARSLDVLLRKMDSQQNFLIGMCRFACFHSDGSKGIKEQELFEWKDALEQLRRPSSTNFKDVQPAAYKAIELGYNKLEGDELKSTFLLIGYTAIASIDDLLMYGMGLGLFQGVNKMEAARARVHTLVHKLKASCMLLDHTSKNEKLFSIHDVVRDVAISIASGEQNVFSATNEQVDGCTEWSDESAVILYTSIVLRDIKTNVLPDR</sequence>
<accession>A0ACB8KIP6</accession>
<comment type="caution">
    <text evidence="1">The sequence shown here is derived from an EMBL/GenBank/DDBJ whole genome shotgun (WGS) entry which is preliminary data.</text>
</comment>
<keyword evidence="2" id="KW-1185">Reference proteome</keyword>
<evidence type="ECO:0000313" key="1">
    <source>
        <dbReference type="EMBL" id="KAH9754211.1"/>
    </source>
</evidence>
<reference evidence="2" key="1">
    <citation type="journal article" date="2023" name="Hortic. Res.">
        <title>A chromosome-level phased genome enabling allele-level studies in sweet orange: a case study on citrus Huanglongbing tolerance.</title>
        <authorList>
            <person name="Wu B."/>
            <person name="Yu Q."/>
            <person name="Deng Z."/>
            <person name="Duan Y."/>
            <person name="Luo F."/>
            <person name="Gmitter F. Jr."/>
        </authorList>
    </citation>
    <scope>NUCLEOTIDE SEQUENCE [LARGE SCALE GENOMIC DNA]</scope>
    <source>
        <strain evidence="2">cv. Valencia</strain>
    </source>
</reference>
<protein>
    <submittedName>
        <fullName evidence="1">Disease resistance protein</fullName>
    </submittedName>
</protein>
<organism evidence="1 2">
    <name type="scientific">Citrus sinensis</name>
    <name type="common">Sweet orange</name>
    <name type="synonym">Citrus aurantium var. sinensis</name>
    <dbReference type="NCBI Taxonomy" id="2711"/>
    <lineage>
        <taxon>Eukaryota</taxon>
        <taxon>Viridiplantae</taxon>
        <taxon>Streptophyta</taxon>
        <taxon>Embryophyta</taxon>
        <taxon>Tracheophyta</taxon>
        <taxon>Spermatophyta</taxon>
        <taxon>Magnoliopsida</taxon>
        <taxon>eudicotyledons</taxon>
        <taxon>Gunneridae</taxon>
        <taxon>Pentapetalae</taxon>
        <taxon>rosids</taxon>
        <taxon>malvids</taxon>
        <taxon>Sapindales</taxon>
        <taxon>Rutaceae</taxon>
        <taxon>Aurantioideae</taxon>
        <taxon>Citrus</taxon>
    </lineage>
</organism>
<dbReference type="Proteomes" id="UP000829398">
    <property type="component" value="Chromosome 5"/>
</dbReference>
<name>A0ACB8KIP6_CITSI</name>
<dbReference type="EMBL" id="CM039174">
    <property type="protein sequence ID" value="KAH9754211.1"/>
    <property type="molecule type" value="Genomic_DNA"/>
</dbReference>
<evidence type="ECO:0000313" key="2">
    <source>
        <dbReference type="Proteomes" id="UP000829398"/>
    </source>
</evidence>
<gene>
    <name evidence="1" type="ORF">KPL71_015369</name>
</gene>
<proteinExistence type="predicted"/>